<accession>G1WGS8</accession>
<keyword evidence="4" id="KW-1185">Reference proteome</keyword>
<dbReference type="Gene3D" id="3.40.350.10">
    <property type="entry name" value="Creatinase/prolidase N-terminal domain"/>
    <property type="match status" value="1"/>
</dbReference>
<dbReference type="OrthoDB" id="9806388at2"/>
<dbReference type="Pfam" id="PF00557">
    <property type="entry name" value="Peptidase_M24"/>
    <property type="match status" value="1"/>
</dbReference>
<dbReference type="HOGENOM" id="CLU_017266_4_1_11"/>
<dbReference type="EMBL" id="ADLS01000006">
    <property type="protein sequence ID" value="EGX67529.1"/>
    <property type="molecule type" value="Genomic_DNA"/>
</dbReference>
<dbReference type="SUPFAM" id="SSF55920">
    <property type="entry name" value="Creatinase/aminopeptidase"/>
    <property type="match status" value="1"/>
</dbReference>
<evidence type="ECO:0000259" key="1">
    <source>
        <dbReference type="Pfam" id="PF00557"/>
    </source>
</evidence>
<protein>
    <recommendedName>
        <fullName evidence="5">Peptidase M24 domain-containing protein</fullName>
    </recommendedName>
</protein>
<comment type="caution">
    <text evidence="3">The sequence shown here is derived from an EMBL/GenBank/DDBJ whole genome shotgun (WGS) entry which is preliminary data.</text>
</comment>
<dbReference type="Gene3D" id="3.90.230.10">
    <property type="entry name" value="Creatinase/methionine aminopeptidase superfamily"/>
    <property type="match status" value="1"/>
</dbReference>
<organism evidence="3 4">
    <name type="scientific">Collinsella tanakaei YIT 12063</name>
    <dbReference type="NCBI Taxonomy" id="742742"/>
    <lineage>
        <taxon>Bacteria</taxon>
        <taxon>Bacillati</taxon>
        <taxon>Actinomycetota</taxon>
        <taxon>Coriobacteriia</taxon>
        <taxon>Coriobacteriales</taxon>
        <taxon>Coriobacteriaceae</taxon>
        <taxon>Collinsella</taxon>
    </lineage>
</organism>
<reference evidence="3 4" key="1">
    <citation type="submission" date="2011-06" db="EMBL/GenBank/DDBJ databases">
        <title>The Genome Sequence of Collinsella tanakaei YIT 12063.</title>
        <authorList>
            <consortium name="The Broad Institute Genome Sequencing Platform"/>
            <person name="Earl A."/>
            <person name="Ward D."/>
            <person name="Feldgarden M."/>
            <person name="Gevers D."/>
            <person name="Morotomi M."/>
            <person name="Young S.K."/>
            <person name="Zeng Q."/>
            <person name="Gargeya S."/>
            <person name="Fitzgerald M."/>
            <person name="Haas B."/>
            <person name="Abouelleil A."/>
            <person name="Alvarado L."/>
            <person name="Arachchi H.M."/>
            <person name="Berlin A."/>
            <person name="Brown A."/>
            <person name="Chapman S.B."/>
            <person name="Chen Z."/>
            <person name="Dunbar C."/>
            <person name="Freedman E."/>
            <person name="Gearin G."/>
            <person name="Gellesch M."/>
            <person name="Goldberg J."/>
            <person name="Griggs A."/>
            <person name="Gujja S."/>
            <person name="Heiman D."/>
            <person name="Howarth C."/>
            <person name="Larson L."/>
            <person name="Lui A."/>
            <person name="MacDonald P.J.P."/>
            <person name="Mehta T."/>
            <person name="Montmayeur A."/>
            <person name="Murphy C."/>
            <person name="Neiman D."/>
            <person name="Pearson M."/>
            <person name="Priest M."/>
            <person name="Roberts A."/>
            <person name="Saif S."/>
            <person name="Shea T."/>
            <person name="Shenoy N."/>
            <person name="Sisk P."/>
            <person name="Stolte C."/>
            <person name="Sykes S."/>
            <person name="Wortman J."/>
            <person name="Nusbaum C."/>
            <person name="Birren B."/>
        </authorList>
    </citation>
    <scope>NUCLEOTIDE SEQUENCE [LARGE SCALE GENOMIC DNA]</scope>
    <source>
        <strain evidence="3 4">YIT 12063</strain>
    </source>
</reference>
<evidence type="ECO:0008006" key="5">
    <source>
        <dbReference type="Google" id="ProtNLM"/>
    </source>
</evidence>
<dbReference type="CDD" id="cd01092">
    <property type="entry name" value="APP-like"/>
    <property type="match status" value="1"/>
</dbReference>
<feature type="domain" description="Creatinase N-terminal" evidence="2">
    <location>
        <begin position="9"/>
        <end position="135"/>
    </location>
</feature>
<dbReference type="AlphaFoldDB" id="G1WGS8"/>
<evidence type="ECO:0000259" key="2">
    <source>
        <dbReference type="Pfam" id="PF01321"/>
    </source>
</evidence>
<dbReference type="InterPro" id="IPR000587">
    <property type="entry name" value="Creatinase_N"/>
</dbReference>
<evidence type="ECO:0000313" key="3">
    <source>
        <dbReference type="EMBL" id="EGX67529.1"/>
    </source>
</evidence>
<dbReference type="InterPro" id="IPR000994">
    <property type="entry name" value="Pept_M24"/>
</dbReference>
<dbReference type="RefSeq" id="WP_009140577.1">
    <property type="nucleotide sequence ID" value="NZ_JH126467.1"/>
</dbReference>
<dbReference type="PANTHER" id="PTHR46112:SF3">
    <property type="entry name" value="AMINOPEPTIDASE YPDF"/>
    <property type="match status" value="1"/>
</dbReference>
<dbReference type="PATRIC" id="fig|742742.3.peg.518"/>
<dbReference type="GeneID" id="62758310"/>
<dbReference type="SUPFAM" id="SSF53092">
    <property type="entry name" value="Creatinase/prolidase N-terminal domain"/>
    <property type="match status" value="1"/>
</dbReference>
<name>G1WGS8_9ACTN</name>
<sequence>MATVDEARIARVLQVLGEGHPGSQLLVTDSWSIYYLTGFYAEMGERFSGLLLSDGERPVIFDNALFPIDEYDNADVVLFSDTDDLAGVLMARIDPERPLGIDAQMRSGFLLPLQERRAAASFFLGSYAVARTRAIKDQRERELMRRASQINDQVMAQLPSLVHAGVTEREVASRLSGLYKELGCDGFSFPPIVSFGANAADPHHEPDDTVLGDNQVVLFDIGGQYRDYCSDMTRTFFWGEPDEESARIYDVVRRANEAAAAMVRPGVRFCDIDRCARDIIEQAGYGPYFTHRLGHSIGMQDHEPGDVSLSNTAVVEPGMTFSIEPGIYLPGRTGVRIEDLVLVGEEGVEVLNSYTHEPVRLDA</sequence>
<dbReference type="InterPro" id="IPR029149">
    <property type="entry name" value="Creatin/AminoP/Spt16_N"/>
</dbReference>
<evidence type="ECO:0000313" key="4">
    <source>
        <dbReference type="Proteomes" id="UP000004830"/>
    </source>
</evidence>
<dbReference type="Pfam" id="PF01321">
    <property type="entry name" value="Creatinase_N"/>
    <property type="match status" value="1"/>
</dbReference>
<feature type="domain" description="Peptidase M24" evidence="1">
    <location>
        <begin position="142"/>
        <end position="345"/>
    </location>
</feature>
<dbReference type="Proteomes" id="UP000004830">
    <property type="component" value="Unassembled WGS sequence"/>
</dbReference>
<gene>
    <name evidence="3" type="ORF">HMPREF9452_00541</name>
</gene>
<dbReference type="eggNOG" id="COG0006">
    <property type="taxonomic scope" value="Bacteria"/>
</dbReference>
<dbReference type="InterPro" id="IPR050659">
    <property type="entry name" value="Peptidase_M24B"/>
</dbReference>
<dbReference type="PANTHER" id="PTHR46112">
    <property type="entry name" value="AMINOPEPTIDASE"/>
    <property type="match status" value="1"/>
</dbReference>
<dbReference type="InterPro" id="IPR036005">
    <property type="entry name" value="Creatinase/aminopeptidase-like"/>
</dbReference>
<dbReference type="STRING" id="742742.HMPREF9452_00541"/>
<proteinExistence type="predicted"/>